<dbReference type="AlphaFoldDB" id="A0AA88DGF5"/>
<gene>
    <name evidence="2" type="ORF">TIFTF001_023736</name>
</gene>
<name>A0AA88DGF5_FICCA</name>
<comment type="caution">
    <text evidence="2">The sequence shown here is derived from an EMBL/GenBank/DDBJ whole genome shotgun (WGS) entry which is preliminary data.</text>
</comment>
<feature type="region of interest" description="Disordered" evidence="1">
    <location>
        <begin position="1"/>
        <end position="23"/>
    </location>
</feature>
<keyword evidence="3" id="KW-1185">Reference proteome</keyword>
<evidence type="ECO:0000313" key="3">
    <source>
        <dbReference type="Proteomes" id="UP001187192"/>
    </source>
</evidence>
<reference evidence="2" key="1">
    <citation type="submission" date="2023-07" db="EMBL/GenBank/DDBJ databases">
        <title>draft genome sequence of fig (Ficus carica).</title>
        <authorList>
            <person name="Takahashi T."/>
            <person name="Nishimura K."/>
        </authorList>
    </citation>
    <scope>NUCLEOTIDE SEQUENCE</scope>
</reference>
<accession>A0AA88DGF5</accession>
<protein>
    <submittedName>
        <fullName evidence="2">Uncharacterized protein</fullName>
    </submittedName>
</protein>
<dbReference type="Proteomes" id="UP001187192">
    <property type="component" value="Unassembled WGS sequence"/>
</dbReference>
<evidence type="ECO:0000256" key="1">
    <source>
        <dbReference type="SAM" id="MobiDB-lite"/>
    </source>
</evidence>
<dbReference type="EMBL" id="BTGU01000052">
    <property type="protein sequence ID" value="GMN54612.1"/>
    <property type="molecule type" value="Genomic_DNA"/>
</dbReference>
<proteinExistence type="predicted"/>
<sequence>MNEFGSAPHHEEDAQVTANEQRNDDDMIAMAVIAVTNSRRNRRRVPQPMPNSSLTGSMRVEEILNCHEDIIQGLISMKSETFRVLSNLLGGHVDVNVDYVFDDGIDGTGPSTGTQQHDSSRGGMNQMRDVIADDMWERYQSSPWYKSA</sequence>
<evidence type="ECO:0000313" key="2">
    <source>
        <dbReference type="EMBL" id="GMN54612.1"/>
    </source>
</evidence>
<organism evidence="2 3">
    <name type="scientific">Ficus carica</name>
    <name type="common">Common fig</name>
    <dbReference type="NCBI Taxonomy" id="3494"/>
    <lineage>
        <taxon>Eukaryota</taxon>
        <taxon>Viridiplantae</taxon>
        <taxon>Streptophyta</taxon>
        <taxon>Embryophyta</taxon>
        <taxon>Tracheophyta</taxon>
        <taxon>Spermatophyta</taxon>
        <taxon>Magnoliopsida</taxon>
        <taxon>eudicotyledons</taxon>
        <taxon>Gunneridae</taxon>
        <taxon>Pentapetalae</taxon>
        <taxon>rosids</taxon>
        <taxon>fabids</taxon>
        <taxon>Rosales</taxon>
        <taxon>Moraceae</taxon>
        <taxon>Ficeae</taxon>
        <taxon>Ficus</taxon>
    </lineage>
</organism>